<comment type="caution">
    <text evidence="2">The sequence shown here is derived from an EMBL/GenBank/DDBJ whole genome shotgun (WGS) entry which is preliminary data.</text>
</comment>
<sequence length="75" mass="8388">SSNYSVIPRTSSVDRDINQLTAMTFKQRRNSIYTSDDADDDNLSDRSTTDSCLGSLSSNDTNSYVINQHHLETLV</sequence>
<feature type="non-terminal residue" evidence="2">
    <location>
        <position position="1"/>
    </location>
</feature>
<evidence type="ECO:0000313" key="2">
    <source>
        <dbReference type="EMBL" id="CAF4327207.1"/>
    </source>
</evidence>
<name>A0A820JHM9_9BILA</name>
<gene>
    <name evidence="2" type="ORF">OXD698_LOCUS47495</name>
</gene>
<dbReference type="AlphaFoldDB" id="A0A820JHM9"/>
<proteinExistence type="predicted"/>
<feature type="region of interest" description="Disordered" evidence="1">
    <location>
        <begin position="32"/>
        <end position="58"/>
    </location>
</feature>
<evidence type="ECO:0000313" key="3">
    <source>
        <dbReference type="Proteomes" id="UP000663844"/>
    </source>
</evidence>
<organism evidence="2 3">
    <name type="scientific">Adineta steineri</name>
    <dbReference type="NCBI Taxonomy" id="433720"/>
    <lineage>
        <taxon>Eukaryota</taxon>
        <taxon>Metazoa</taxon>
        <taxon>Spiralia</taxon>
        <taxon>Gnathifera</taxon>
        <taxon>Rotifera</taxon>
        <taxon>Eurotatoria</taxon>
        <taxon>Bdelloidea</taxon>
        <taxon>Adinetida</taxon>
        <taxon>Adinetidae</taxon>
        <taxon>Adineta</taxon>
    </lineage>
</organism>
<feature type="compositionally biased region" description="Polar residues" evidence="1">
    <location>
        <begin position="49"/>
        <end position="58"/>
    </location>
</feature>
<protein>
    <submittedName>
        <fullName evidence="2">Uncharacterized protein</fullName>
    </submittedName>
</protein>
<dbReference type="Proteomes" id="UP000663844">
    <property type="component" value="Unassembled WGS sequence"/>
</dbReference>
<reference evidence="2" key="1">
    <citation type="submission" date="2021-02" db="EMBL/GenBank/DDBJ databases">
        <authorList>
            <person name="Nowell W R."/>
        </authorList>
    </citation>
    <scope>NUCLEOTIDE SEQUENCE</scope>
</reference>
<dbReference type="EMBL" id="CAJOAZ010018528">
    <property type="protein sequence ID" value="CAF4327207.1"/>
    <property type="molecule type" value="Genomic_DNA"/>
</dbReference>
<accession>A0A820JHM9</accession>
<evidence type="ECO:0000256" key="1">
    <source>
        <dbReference type="SAM" id="MobiDB-lite"/>
    </source>
</evidence>